<organism evidence="7">
    <name type="scientific">Bactrocera dorsalis</name>
    <name type="common">Oriental fruit fly</name>
    <name type="synonym">Dacus dorsalis</name>
    <dbReference type="NCBI Taxonomy" id="27457"/>
    <lineage>
        <taxon>Eukaryota</taxon>
        <taxon>Metazoa</taxon>
        <taxon>Ecdysozoa</taxon>
        <taxon>Arthropoda</taxon>
        <taxon>Hexapoda</taxon>
        <taxon>Insecta</taxon>
        <taxon>Pterygota</taxon>
        <taxon>Neoptera</taxon>
        <taxon>Endopterygota</taxon>
        <taxon>Diptera</taxon>
        <taxon>Brachycera</taxon>
        <taxon>Muscomorpha</taxon>
        <taxon>Tephritoidea</taxon>
        <taxon>Tephritidae</taxon>
        <taxon>Bactrocera</taxon>
        <taxon>Bactrocera</taxon>
    </lineage>
</organism>
<keyword evidence="3 6" id="KW-0819">tRNA processing</keyword>
<name>A0A034WJJ3_BACDO</name>
<dbReference type="InterPro" id="IPR002759">
    <property type="entry name" value="Pop5/Rpp14/Rnp2-like"/>
</dbReference>
<dbReference type="Pfam" id="PF01900">
    <property type="entry name" value="RNase_P_Rpp14"/>
    <property type="match status" value="1"/>
</dbReference>
<dbReference type="PANTHER" id="PTHR48414:SF1">
    <property type="entry name" value="POP5 HOMOLOG, RIBONUCLEASE P_MRP SUBUNIT"/>
    <property type="match status" value="1"/>
</dbReference>
<evidence type="ECO:0000256" key="4">
    <source>
        <dbReference type="ARBA" id="ARBA00023242"/>
    </source>
</evidence>
<gene>
    <name evidence="7" type="primary">POP5</name>
    <name evidence="9" type="synonym">LOC105227947</name>
</gene>
<evidence type="ECO:0000313" key="8">
    <source>
        <dbReference type="Proteomes" id="UP001652620"/>
    </source>
</evidence>
<dbReference type="FunFam" id="3.30.70.3250:FF:000005">
    <property type="entry name" value="Ribonuclease P/MRP protein subunit POP5"/>
    <property type="match status" value="1"/>
</dbReference>
<dbReference type="EMBL" id="GAKP01004108">
    <property type="protein sequence ID" value="JAC54844.1"/>
    <property type="molecule type" value="Transcribed_RNA"/>
</dbReference>
<evidence type="ECO:0000313" key="9">
    <source>
        <dbReference type="RefSeq" id="XP_049315065.1"/>
    </source>
</evidence>
<dbReference type="InterPro" id="IPR038085">
    <property type="entry name" value="Rnp2-like_sf"/>
</dbReference>
<proteinExistence type="inferred from homology"/>
<dbReference type="RefSeq" id="XP_049315065.1">
    <property type="nucleotide sequence ID" value="XM_049459108.1"/>
</dbReference>
<dbReference type="GO" id="GO:0005730">
    <property type="term" value="C:nucleolus"/>
    <property type="evidence" value="ECO:0007669"/>
    <property type="project" value="UniProtKB-SubCell"/>
</dbReference>
<accession>A0A034WJJ3</accession>
<evidence type="ECO:0000256" key="6">
    <source>
        <dbReference type="PIRNR" id="PIRNR023803"/>
    </source>
</evidence>
<dbReference type="GO" id="GO:0001682">
    <property type="term" value="P:tRNA 5'-leader removal"/>
    <property type="evidence" value="ECO:0007669"/>
    <property type="project" value="InterPro"/>
</dbReference>
<dbReference type="OMA" id="MQNYLDK"/>
<evidence type="ECO:0000313" key="7">
    <source>
        <dbReference type="EMBL" id="JAC54844.1"/>
    </source>
</evidence>
<dbReference type="SUPFAM" id="SSF160350">
    <property type="entry name" value="Rnp2-like"/>
    <property type="match status" value="1"/>
</dbReference>
<comment type="function">
    <text evidence="6">Component of ribonuclease P, a protein complex that generates mature tRNA molecules by cleaving their 5'-ends.</text>
</comment>
<dbReference type="AlphaFoldDB" id="A0A034WJJ3"/>
<protein>
    <recommendedName>
        <fullName evidence="5 6">Ribonuclease P/MRP protein subunit POP5</fullName>
    </recommendedName>
</protein>
<evidence type="ECO:0000256" key="1">
    <source>
        <dbReference type="ARBA" id="ARBA00010800"/>
    </source>
</evidence>
<dbReference type="GO" id="GO:0033204">
    <property type="term" value="F:ribonuclease P RNA binding"/>
    <property type="evidence" value="ECO:0007669"/>
    <property type="project" value="InterPro"/>
</dbReference>
<dbReference type="GO" id="GO:0006364">
    <property type="term" value="P:rRNA processing"/>
    <property type="evidence" value="ECO:0007669"/>
    <property type="project" value="UniProtKB-KW"/>
</dbReference>
<keyword evidence="8" id="KW-1185">Reference proteome</keyword>
<keyword evidence="4 6" id="KW-0539">Nucleus</keyword>
<sequence length="145" mass="16935">MVRIKNRYVVVRIVPEKPTNILKIDDAVLAKSVLRNVKKYYGDYGLGTVEHGFRVKYCNERTKIAIMRCLHRSHRTLTSTLPLITMIGDVRAKFHTLYVGATIIHCNKFIINHQQRFLDEMVGQIASAKERKDFIKRVMEFDLEQ</sequence>
<evidence type="ECO:0000256" key="3">
    <source>
        <dbReference type="ARBA" id="ARBA00022694"/>
    </source>
</evidence>
<evidence type="ECO:0000256" key="2">
    <source>
        <dbReference type="ARBA" id="ARBA00022552"/>
    </source>
</evidence>
<dbReference type="OrthoDB" id="277888at2759"/>
<dbReference type="Proteomes" id="UP001652620">
    <property type="component" value="Chromosome 5"/>
</dbReference>
<reference evidence="7" key="1">
    <citation type="journal article" date="2014" name="BMC Genomics">
        <title>Characterizing the developmental transcriptome of the oriental fruit fly, Bactrocera dorsalis (Diptera: Tephritidae) through comparative genomic analysis with Drosophila melanogaster utilizing modENCODE datasets.</title>
        <authorList>
            <person name="Geib S.M."/>
            <person name="Calla B."/>
            <person name="Hall B."/>
            <person name="Hou S."/>
            <person name="Manoukis N.C."/>
        </authorList>
    </citation>
    <scope>NUCLEOTIDE SEQUENCE</scope>
    <source>
        <strain evidence="7">Punador</strain>
    </source>
</reference>
<dbReference type="GO" id="GO:0030677">
    <property type="term" value="C:ribonuclease P complex"/>
    <property type="evidence" value="ECO:0007669"/>
    <property type="project" value="InterPro"/>
</dbReference>
<reference evidence="9" key="2">
    <citation type="submission" date="2025-05" db="UniProtKB">
        <authorList>
            <consortium name="RefSeq"/>
        </authorList>
    </citation>
    <scope>IDENTIFICATION</scope>
    <source>
        <tissue evidence="9">Adult</tissue>
    </source>
</reference>
<dbReference type="PIRSF" id="PIRSF023803">
    <property type="entry name" value="Ribonuclease_P_prd"/>
    <property type="match status" value="1"/>
</dbReference>
<dbReference type="Gene3D" id="3.30.70.3250">
    <property type="entry name" value="Ribonuclease P, Pop5 subunit"/>
    <property type="match status" value="1"/>
</dbReference>
<comment type="similarity">
    <text evidence="1 6">Belongs to the eukaryotic/archaeal RNase P protein component 2 family.</text>
</comment>
<dbReference type="PANTHER" id="PTHR48414">
    <property type="entry name" value="POP5 HOMOLOG, RIBONUCLEASE P_MRP SUBUNIT"/>
    <property type="match status" value="1"/>
</dbReference>
<keyword evidence="2" id="KW-0698">rRNA processing</keyword>
<evidence type="ECO:0000256" key="5">
    <source>
        <dbReference type="ARBA" id="ARBA00044198"/>
    </source>
</evidence>
<comment type="subcellular location">
    <subcellularLocation>
        <location evidence="6">Nucleus</location>
        <location evidence="6">Nucleolus</location>
    </subcellularLocation>
</comment>
<dbReference type="InterPro" id="IPR016819">
    <property type="entry name" value="RNase_P/MRP_POP5"/>
</dbReference>